<keyword evidence="2" id="KW-0489">Methyltransferase</keyword>
<evidence type="ECO:0000313" key="3">
    <source>
        <dbReference type="Proteomes" id="UP001203207"/>
    </source>
</evidence>
<dbReference type="InterPro" id="IPR052514">
    <property type="entry name" value="SAM-dependent_MTase"/>
</dbReference>
<organism evidence="2 3">
    <name type="scientific">Natronocalculus amylovorans</name>
    <dbReference type="NCBI Taxonomy" id="2917812"/>
    <lineage>
        <taxon>Archaea</taxon>
        <taxon>Methanobacteriati</taxon>
        <taxon>Methanobacteriota</taxon>
        <taxon>Stenosarchaea group</taxon>
        <taxon>Halobacteria</taxon>
        <taxon>Halobacteriales</taxon>
        <taxon>Haloferacaceae</taxon>
        <taxon>Natronocalculus</taxon>
    </lineage>
</organism>
<dbReference type="RefSeq" id="WP_250586344.1">
    <property type="nucleotide sequence ID" value="NZ_JAKRVX010000016.1"/>
</dbReference>
<dbReference type="PANTHER" id="PTHR34203">
    <property type="entry name" value="METHYLTRANSFERASE, FKBM FAMILY PROTEIN"/>
    <property type="match status" value="1"/>
</dbReference>
<name>A0AAE3G0Y2_9EURY</name>
<dbReference type="EMBL" id="JAKRVX010000016">
    <property type="protein sequence ID" value="MCL9818556.1"/>
    <property type="molecule type" value="Genomic_DNA"/>
</dbReference>
<proteinExistence type="predicted"/>
<dbReference type="PANTHER" id="PTHR34203:SF15">
    <property type="entry name" value="SLL1173 PROTEIN"/>
    <property type="match status" value="1"/>
</dbReference>
<dbReference type="NCBIfam" id="TIGR01444">
    <property type="entry name" value="fkbM_fam"/>
    <property type="match status" value="1"/>
</dbReference>
<sequence length="251" mass="28490">MLQLIPRPIYYQIRRLFLGSYYRLIHFNYDHLLFAPKKQLCGGTVRSYELYNRHGTDQMLAEIHAYCSKDAVVYDIGANVGVYSLSLAVEAPERTIIAFEPSPIVYEQLNKNLSLNAVLNQVETRQCGVGDRTAVEPFYTSTYTELSSFQSEGATRWEAQIAATEHVDIVTLDTFVKTNPQPDVIKIDVEGTEASVLRGGAETLTQHRPIVFIELHEDGLRSDTAETCRALLYSYGYDISERSEYWICKPT</sequence>
<dbReference type="InterPro" id="IPR029063">
    <property type="entry name" value="SAM-dependent_MTases_sf"/>
</dbReference>
<dbReference type="SUPFAM" id="SSF53335">
    <property type="entry name" value="S-adenosyl-L-methionine-dependent methyltransferases"/>
    <property type="match status" value="1"/>
</dbReference>
<keyword evidence="3" id="KW-1185">Reference proteome</keyword>
<dbReference type="GO" id="GO:0032259">
    <property type="term" value="P:methylation"/>
    <property type="evidence" value="ECO:0007669"/>
    <property type="project" value="UniProtKB-KW"/>
</dbReference>
<dbReference type="Proteomes" id="UP001203207">
    <property type="component" value="Unassembled WGS sequence"/>
</dbReference>
<reference evidence="2" key="2">
    <citation type="submission" date="2022-02" db="EMBL/GenBank/DDBJ databases">
        <authorList>
            <person name="Elcheninov A.G."/>
            <person name="Sorokin D.Y."/>
            <person name="Kublanov I.V."/>
        </authorList>
    </citation>
    <scope>NUCLEOTIDE SEQUENCE</scope>
    <source>
        <strain evidence="2">AArc-St2</strain>
    </source>
</reference>
<accession>A0AAE3G0Y2</accession>
<reference evidence="2" key="1">
    <citation type="journal article" date="2022" name="Syst. Appl. Microbiol.">
        <title>Natronocalculus amylovorans gen. nov., sp. nov., and Natranaeroarchaeum aerophilus sp. nov., dominant culturable amylolytic natronoarchaea from hypersaline soda lakes in southwestern Siberia.</title>
        <authorList>
            <person name="Sorokin D.Y."/>
            <person name="Elcheninov A.G."/>
            <person name="Khizhniak T.V."/>
            <person name="Koenen M."/>
            <person name="Bale N.J."/>
            <person name="Damste J.S.S."/>
            <person name="Kublanov I.V."/>
        </authorList>
    </citation>
    <scope>NUCLEOTIDE SEQUENCE</scope>
    <source>
        <strain evidence="2">AArc-St2</strain>
    </source>
</reference>
<feature type="domain" description="Methyltransferase FkbM" evidence="1">
    <location>
        <begin position="75"/>
        <end position="238"/>
    </location>
</feature>
<dbReference type="AlphaFoldDB" id="A0AAE3G0Y2"/>
<dbReference type="InterPro" id="IPR006342">
    <property type="entry name" value="FkbM_mtfrase"/>
</dbReference>
<dbReference type="Gene3D" id="3.40.50.150">
    <property type="entry name" value="Vaccinia Virus protein VP39"/>
    <property type="match status" value="1"/>
</dbReference>
<evidence type="ECO:0000259" key="1">
    <source>
        <dbReference type="Pfam" id="PF05050"/>
    </source>
</evidence>
<dbReference type="Pfam" id="PF05050">
    <property type="entry name" value="Methyltransf_21"/>
    <property type="match status" value="1"/>
</dbReference>
<protein>
    <submittedName>
        <fullName evidence="2">FkbM family methyltransferase</fullName>
    </submittedName>
</protein>
<evidence type="ECO:0000313" key="2">
    <source>
        <dbReference type="EMBL" id="MCL9818556.1"/>
    </source>
</evidence>
<keyword evidence="2" id="KW-0808">Transferase</keyword>
<gene>
    <name evidence="2" type="ORF">AArcSt2_16585</name>
</gene>
<comment type="caution">
    <text evidence="2">The sequence shown here is derived from an EMBL/GenBank/DDBJ whole genome shotgun (WGS) entry which is preliminary data.</text>
</comment>
<dbReference type="GO" id="GO:0008168">
    <property type="term" value="F:methyltransferase activity"/>
    <property type="evidence" value="ECO:0007669"/>
    <property type="project" value="UniProtKB-KW"/>
</dbReference>